<evidence type="ECO:0000313" key="2">
    <source>
        <dbReference type="Proteomes" id="UP000239297"/>
    </source>
</evidence>
<gene>
    <name evidence="1" type="ORF">C4K88_11590</name>
</gene>
<dbReference type="RefSeq" id="WP_104121798.1">
    <property type="nucleotide sequence ID" value="NZ_PRKW01000005.1"/>
</dbReference>
<reference evidence="1 2" key="1">
    <citation type="journal article" date="2014" name="Int. J. Syst. Evol. Microbiol.">
        <title>Arthrobacter pityocampae sp. nov., isolated from Thaumetopoea pityocampa (Lep., Thaumetopoeidae).</title>
        <authorList>
            <person name="Ince I.A."/>
            <person name="Demirbag Z."/>
            <person name="Kati H."/>
        </authorList>
    </citation>
    <scope>NUCLEOTIDE SEQUENCE [LARGE SCALE GENOMIC DNA]</scope>
    <source>
        <strain evidence="1 2">Tp2</strain>
    </source>
</reference>
<proteinExistence type="predicted"/>
<organism evidence="1 2">
    <name type="scientific">Arthrobacter pityocampae</name>
    <dbReference type="NCBI Taxonomy" id="547334"/>
    <lineage>
        <taxon>Bacteria</taxon>
        <taxon>Bacillati</taxon>
        <taxon>Actinomycetota</taxon>
        <taxon>Actinomycetes</taxon>
        <taxon>Micrococcales</taxon>
        <taxon>Micrococcaceae</taxon>
        <taxon>Arthrobacter</taxon>
    </lineage>
</organism>
<dbReference type="EMBL" id="PRKW01000005">
    <property type="protein sequence ID" value="PPB48393.1"/>
    <property type="molecule type" value="Genomic_DNA"/>
</dbReference>
<dbReference type="Proteomes" id="UP000239297">
    <property type="component" value="Unassembled WGS sequence"/>
</dbReference>
<name>A0A2S5IUZ5_9MICC</name>
<comment type="caution">
    <text evidence="1">The sequence shown here is derived from an EMBL/GenBank/DDBJ whole genome shotgun (WGS) entry which is preliminary data.</text>
</comment>
<dbReference type="AlphaFoldDB" id="A0A2S5IUZ5"/>
<accession>A0A2S5IUZ5</accession>
<keyword evidence="2" id="KW-1185">Reference proteome</keyword>
<evidence type="ECO:0000313" key="1">
    <source>
        <dbReference type="EMBL" id="PPB48393.1"/>
    </source>
</evidence>
<protein>
    <submittedName>
        <fullName evidence="1">Uncharacterized protein</fullName>
    </submittedName>
</protein>
<dbReference type="OrthoDB" id="9889710at2"/>
<sequence>MEFPDQNEYELVSQHSGIGSLEDVRTTLAEDVIQFLAFTPATSIDPVAPRLGQPGHASGQRQLLLRAAIVDLEAMDELLRAARSAHH</sequence>